<reference evidence="1 2" key="1">
    <citation type="journal article" date="2021" name="BMC Biol.">
        <title>Horizontally acquired antibacterial genes associated with adaptive radiation of ladybird beetles.</title>
        <authorList>
            <person name="Li H.S."/>
            <person name="Tang X.F."/>
            <person name="Huang Y.H."/>
            <person name="Xu Z.Y."/>
            <person name="Chen M.L."/>
            <person name="Du X.Y."/>
            <person name="Qiu B.Y."/>
            <person name="Chen P.T."/>
            <person name="Zhang W."/>
            <person name="Slipinski A."/>
            <person name="Escalona H.E."/>
            <person name="Waterhouse R.M."/>
            <person name="Zwick A."/>
            <person name="Pang H."/>
        </authorList>
    </citation>
    <scope>NUCLEOTIDE SEQUENCE [LARGE SCALE GENOMIC DNA]</scope>
    <source>
        <strain evidence="1">SYSU2018</strain>
    </source>
</reference>
<name>A0ABD2N9N3_9CUCU</name>
<comment type="caution">
    <text evidence="1">The sequence shown here is derived from an EMBL/GenBank/DDBJ whole genome shotgun (WGS) entry which is preliminary data.</text>
</comment>
<proteinExistence type="predicted"/>
<gene>
    <name evidence="1" type="ORF">HHI36_020248</name>
</gene>
<evidence type="ECO:0000313" key="1">
    <source>
        <dbReference type="EMBL" id="KAL3275488.1"/>
    </source>
</evidence>
<accession>A0ABD2N9N3</accession>
<sequence length="166" mass="19858">MSYKIFNPETKHWGLKYPREFVFWDANAYCFKGEYKQMSYKIFDTETKHWGLKYPREISFWDANAYCFKGEYKQMSYKIFDTETKHWGLKYPREISFWDANAYCFKVTIEEVQVTNPPAMIQGTNTSRTCQDKFAFTLTPNKFRVDARGVFQCIEGRKIIVANFRA</sequence>
<dbReference type="AlphaFoldDB" id="A0ABD2N9N3"/>
<protein>
    <submittedName>
        <fullName evidence="1">Uncharacterized protein</fullName>
    </submittedName>
</protein>
<dbReference type="Proteomes" id="UP001516400">
    <property type="component" value="Unassembled WGS sequence"/>
</dbReference>
<dbReference type="EMBL" id="JABFTP020000083">
    <property type="protein sequence ID" value="KAL3275488.1"/>
    <property type="molecule type" value="Genomic_DNA"/>
</dbReference>
<organism evidence="1 2">
    <name type="scientific">Cryptolaemus montrouzieri</name>
    <dbReference type="NCBI Taxonomy" id="559131"/>
    <lineage>
        <taxon>Eukaryota</taxon>
        <taxon>Metazoa</taxon>
        <taxon>Ecdysozoa</taxon>
        <taxon>Arthropoda</taxon>
        <taxon>Hexapoda</taxon>
        <taxon>Insecta</taxon>
        <taxon>Pterygota</taxon>
        <taxon>Neoptera</taxon>
        <taxon>Endopterygota</taxon>
        <taxon>Coleoptera</taxon>
        <taxon>Polyphaga</taxon>
        <taxon>Cucujiformia</taxon>
        <taxon>Coccinelloidea</taxon>
        <taxon>Coccinellidae</taxon>
        <taxon>Scymninae</taxon>
        <taxon>Scymnini</taxon>
        <taxon>Cryptolaemus</taxon>
    </lineage>
</organism>
<evidence type="ECO:0000313" key="2">
    <source>
        <dbReference type="Proteomes" id="UP001516400"/>
    </source>
</evidence>
<keyword evidence="2" id="KW-1185">Reference proteome</keyword>